<organism evidence="4 5">
    <name type="scientific">Actinocorallia herbida</name>
    <dbReference type="NCBI Taxonomy" id="58109"/>
    <lineage>
        <taxon>Bacteria</taxon>
        <taxon>Bacillati</taxon>
        <taxon>Actinomycetota</taxon>
        <taxon>Actinomycetes</taxon>
        <taxon>Streptosporangiales</taxon>
        <taxon>Thermomonosporaceae</taxon>
        <taxon>Actinocorallia</taxon>
    </lineage>
</organism>
<accession>A0A3N1D6A5</accession>
<dbReference type="Gene3D" id="1.20.144.10">
    <property type="entry name" value="Phosphatidic acid phosphatase type 2/haloperoxidase"/>
    <property type="match status" value="1"/>
</dbReference>
<dbReference type="PROSITE" id="PS51318">
    <property type="entry name" value="TAT"/>
    <property type="match status" value="1"/>
</dbReference>
<dbReference type="InterPro" id="IPR013425">
    <property type="entry name" value="Autotrns_rpt"/>
</dbReference>
<evidence type="ECO:0000259" key="3">
    <source>
        <dbReference type="SMART" id="SM00014"/>
    </source>
</evidence>
<dbReference type="NCBIfam" id="TIGR02601">
    <property type="entry name" value="autotrns_rpt"/>
    <property type="match status" value="1"/>
</dbReference>
<dbReference type="SMART" id="SM00014">
    <property type="entry name" value="acidPPc"/>
    <property type="match status" value="1"/>
</dbReference>
<feature type="signal peptide" evidence="2">
    <location>
        <begin position="1"/>
        <end position="32"/>
    </location>
</feature>
<dbReference type="Pfam" id="PF01569">
    <property type="entry name" value="PAP2"/>
    <property type="match status" value="1"/>
</dbReference>
<evidence type="ECO:0000313" key="5">
    <source>
        <dbReference type="Proteomes" id="UP000272400"/>
    </source>
</evidence>
<keyword evidence="1 2" id="KW-0732">Signal</keyword>
<feature type="chain" id="PRO_5018211763" evidence="2">
    <location>
        <begin position="33"/>
        <end position="621"/>
    </location>
</feature>
<name>A0A3N1D6A5_9ACTN</name>
<dbReference type="SUPFAM" id="SSF48317">
    <property type="entry name" value="Acid phosphatase/Vanadium-dependent haloperoxidase"/>
    <property type="match status" value="1"/>
</dbReference>
<dbReference type="RefSeq" id="WP_281280965.1">
    <property type="nucleotide sequence ID" value="NZ_RJKE01000001.1"/>
</dbReference>
<gene>
    <name evidence="4" type="ORF">EDD29_6683</name>
</gene>
<feature type="domain" description="Phosphatidic acid phosphatase type 2/haloperoxidase" evidence="3">
    <location>
        <begin position="188"/>
        <end position="323"/>
    </location>
</feature>
<dbReference type="InterPro" id="IPR006311">
    <property type="entry name" value="TAT_signal"/>
</dbReference>
<sequence>MQTNSINRRALFKRTGAVAAGVAAVHVVPAWAVPAAARAEAAAALPFVDDYRSNVAANLTVETNAAVRILSGMLALWRPGTAWNTGEVLRRGVLRDNMRYSAAVTRHRTAAEAKEAFVLDRQHQSYSAIAGLGPLAAAYKAGALAVTGITGAPDGTPATTVSDAVPAGAPAGSALGAGAPASALGKVVDLVNTVRGSYSSGNPAKAAYQYPRPWRTTEDGVVADTGKTDEFGFPVYASDVVVAPQLLRQRSTNPADDGGYVSGHTNAAYLAALAFAYAVPERFQELVVRAAEVGHSRITAGMHSPVDVVGGRVLATALAAAILGDPANAALKAAARAQAAAYLQAATGTDANTLFAYAHAADRAEDPYADRAANRRALAPRLTYILPKTGRRGAVVPKGAEVLLETRLPYLDAAQIREVLRTTALDGFALLDGPEEWGRLDLFAAADGYGAFDRDVAVVLDAAAGGFHAADAWRNDIGGRGGLTKSGTGVLTLSGDNSYRGGTTVRAGVLVAASRDALGAGDVAVDGGALRVSASGARVRGDLAVRGALELTAGRRNSPLEVSGKVTPARGSVLRVSLDGAKGGTVQVIAGRVTGRFGSVEADGRRVVPVYSARGLSLRLS</sequence>
<keyword evidence="5" id="KW-1185">Reference proteome</keyword>
<evidence type="ECO:0000256" key="1">
    <source>
        <dbReference type="ARBA" id="ARBA00022729"/>
    </source>
</evidence>
<comment type="caution">
    <text evidence="4">The sequence shown here is derived from an EMBL/GenBank/DDBJ whole genome shotgun (WGS) entry which is preliminary data.</text>
</comment>
<proteinExistence type="predicted"/>
<dbReference type="InterPro" id="IPR036938">
    <property type="entry name" value="PAP2/HPO_sf"/>
</dbReference>
<protein>
    <submittedName>
        <fullName evidence="4">Autotransporter-associated beta strand protein</fullName>
    </submittedName>
</protein>
<dbReference type="InterPro" id="IPR000326">
    <property type="entry name" value="PAP2/HPO"/>
</dbReference>
<evidence type="ECO:0000256" key="2">
    <source>
        <dbReference type="SAM" id="SignalP"/>
    </source>
</evidence>
<dbReference type="InterPro" id="IPR011050">
    <property type="entry name" value="Pectin_lyase_fold/virulence"/>
</dbReference>
<dbReference type="EMBL" id="RJKE01000001">
    <property type="protein sequence ID" value="ROO88996.1"/>
    <property type="molecule type" value="Genomic_DNA"/>
</dbReference>
<dbReference type="Pfam" id="PF12951">
    <property type="entry name" value="PATR"/>
    <property type="match status" value="1"/>
</dbReference>
<dbReference type="SUPFAM" id="SSF51126">
    <property type="entry name" value="Pectin lyase-like"/>
    <property type="match status" value="1"/>
</dbReference>
<reference evidence="4 5" key="1">
    <citation type="submission" date="2018-11" db="EMBL/GenBank/DDBJ databases">
        <title>Sequencing the genomes of 1000 actinobacteria strains.</title>
        <authorList>
            <person name="Klenk H.-P."/>
        </authorList>
    </citation>
    <scope>NUCLEOTIDE SEQUENCE [LARGE SCALE GENOMIC DNA]</scope>
    <source>
        <strain evidence="4 5">DSM 44254</strain>
    </source>
</reference>
<dbReference type="Proteomes" id="UP000272400">
    <property type="component" value="Unassembled WGS sequence"/>
</dbReference>
<dbReference type="AlphaFoldDB" id="A0A3N1D6A5"/>
<evidence type="ECO:0000313" key="4">
    <source>
        <dbReference type="EMBL" id="ROO88996.1"/>
    </source>
</evidence>